<evidence type="ECO:0000313" key="5">
    <source>
        <dbReference type="Proteomes" id="UP001144313"/>
    </source>
</evidence>
<proteinExistence type="inferred from homology"/>
<dbReference type="SUPFAM" id="SSF50118">
    <property type="entry name" value="Cell growth inhibitor/plasmid maintenance toxic component"/>
    <property type="match status" value="1"/>
</dbReference>
<evidence type="ECO:0000256" key="1">
    <source>
        <dbReference type="ARBA" id="ARBA00007521"/>
    </source>
</evidence>
<dbReference type="Gene3D" id="2.30.30.110">
    <property type="match status" value="1"/>
</dbReference>
<protein>
    <recommendedName>
        <fullName evidence="6">PemK-like, MazF-like toxin of type II toxin-antitoxin system</fullName>
    </recommendedName>
</protein>
<dbReference type="InterPro" id="IPR011067">
    <property type="entry name" value="Plasmid_toxin/cell-grow_inhib"/>
</dbReference>
<evidence type="ECO:0000256" key="2">
    <source>
        <dbReference type="ARBA" id="ARBA00022649"/>
    </source>
</evidence>
<sequence>MAQQPNEYRRGEVYTSRIPGTGGTSQPPVAVLISRDDWNQNPPDGRVWAAPIRRVPRPLAVKCSNADPISGWVQIHAHGMIPRDWLVEPVGMLVGDTLQRIDEALDTLRENLGPNLNQ</sequence>
<organism evidence="4 5">
    <name type="scientific">Glycomyces algeriensis</name>
    <dbReference type="NCBI Taxonomy" id="256037"/>
    <lineage>
        <taxon>Bacteria</taxon>
        <taxon>Bacillati</taxon>
        <taxon>Actinomycetota</taxon>
        <taxon>Actinomycetes</taxon>
        <taxon>Glycomycetales</taxon>
        <taxon>Glycomycetaceae</taxon>
        <taxon>Glycomyces</taxon>
    </lineage>
</organism>
<evidence type="ECO:0000313" key="4">
    <source>
        <dbReference type="EMBL" id="GLI43661.1"/>
    </source>
</evidence>
<dbReference type="InterPro" id="IPR003477">
    <property type="entry name" value="PemK-like"/>
</dbReference>
<evidence type="ECO:0008006" key="6">
    <source>
        <dbReference type="Google" id="ProtNLM"/>
    </source>
</evidence>
<accession>A0A9W6GB37</accession>
<name>A0A9W6GB37_9ACTN</name>
<dbReference type="Proteomes" id="UP001144313">
    <property type="component" value="Unassembled WGS sequence"/>
</dbReference>
<dbReference type="Pfam" id="PF02452">
    <property type="entry name" value="PemK_toxin"/>
    <property type="match status" value="1"/>
</dbReference>
<dbReference type="AlphaFoldDB" id="A0A9W6GB37"/>
<evidence type="ECO:0000256" key="3">
    <source>
        <dbReference type="SAM" id="MobiDB-lite"/>
    </source>
</evidence>
<dbReference type="GO" id="GO:0003677">
    <property type="term" value="F:DNA binding"/>
    <property type="evidence" value="ECO:0007669"/>
    <property type="project" value="InterPro"/>
</dbReference>
<comment type="similarity">
    <text evidence="1">Belongs to the PemK/MazF family.</text>
</comment>
<dbReference type="RefSeq" id="WP_270116813.1">
    <property type="nucleotide sequence ID" value="NZ_BAAAOL010000017.1"/>
</dbReference>
<comment type="caution">
    <text evidence="4">The sequence shown here is derived from an EMBL/GenBank/DDBJ whole genome shotgun (WGS) entry which is preliminary data.</text>
</comment>
<reference evidence="4" key="1">
    <citation type="submission" date="2022-12" db="EMBL/GenBank/DDBJ databases">
        <title>Reference genome sequencing for broad-spectrum identification of bacterial and archaeal isolates by mass spectrometry.</title>
        <authorList>
            <person name="Sekiguchi Y."/>
            <person name="Tourlousse D.M."/>
        </authorList>
    </citation>
    <scope>NUCLEOTIDE SEQUENCE</scope>
    <source>
        <strain evidence="4">LLR39Z86</strain>
    </source>
</reference>
<keyword evidence="5" id="KW-1185">Reference proteome</keyword>
<gene>
    <name evidence="4" type="ORF">GALLR39Z86_35110</name>
</gene>
<dbReference type="EMBL" id="BSDT01000001">
    <property type="protein sequence ID" value="GLI43661.1"/>
    <property type="molecule type" value="Genomic_DNA"/>
</dbReference>
<feature type="region of interest" description="Disordered" evidence="3">
    <location>
        <begin position="1"/>
        <end position="26"/>
    </location>
</feature>
<keyword evidence="2" id="KW-1277">Toxin-antitoxin system</keyword>